<reference evidence="1 2" key="1">
    <citation type="journal article" date="2024" name="bioRxiv">
        <title>A reference genome for Trichogramma kaykai: A tiny desert-dwelling parasitoid wasp with competing sex-ratio distorters.</title>
        <authorList>
            <person name="Culotta J."/>
            <person name="Lindsey A.R."/>
        </authorList>
    </citation>
    <scope>NUCLEOTIDE SEQUENCE [LARGE SCALE GENOMIC DNA]</scope>
    <source>
        <strain evidence="1 2">KSX58</strain>
    </source>
</reference>
<accession>A0ABD2WI90</accession>
<keyword evidence="2" id="KW-1185">Reference proteome</keyword>
<comment type="caution">
    <text evidence="1">The sequence shown here is derived from an EMBL/GenBank/DDBJ whole genome shotgun (WGS) entry which is preliminary data.</text>
</comment>
<evidence type="ECO:0000313" key="1">
    <source>
        <dbReference type="EMBL" id="KAL3392806.1"/>
    </source>
</evidence>
<protein>
    <submittedName>
        <fullName evidence="1">Uncharacterized protein</fullName>
    </submittedName>
</protein>
<evidence type="ECO:0000313" key="2">
    <source>
        <dbReference type="Proteomes" id="UP001627154"/>
    </source>
</evidence>
<organism evidence="1 2">
    <name type="scientific">Trichogramma kaykai</name>
    <dbReference type="NCBI Taxonomy" id="54128"/>
    <lineage>
        <taxon>Eukaryota</taxon>
        <taxon>Metazoa</taxon>
        <taxon>Ecdysozoa</taxon>
        <taxon>Arthropoda</taxon>
        <taxon>Hexapoda</taxon>
        <taxon>Insecta</taxon>
        <taxon>Pterygota</taxon>
        <taxon>Neoptera</taxon>
        <taxon>Endopterygota</taxon>
        <taxon>Hymenoptera</taxon>
        <taxon>Apocrita</taxon>
        <taxon>Proctotrupomorpha</taxon>
        <taxon>Chalcidoidea</taxon>
        <taxon>Trichogrammatidae</taxon>
        <taxon>Trichogramma</taxon>
    </lineage>
</organism>
<dbReference type="Proteomes" id="UP001627154">
    <property type="component" value="Unassembled WGS sequence"/>
</dbReference>
<gene>
    <name evidence="1" type="ORF">TKK_012522</name>
</gene>
<dbReference type="EMBL" id="JBJJXI010000101">
    <property type="protein sequence ID" value="KAL3392806.1"/>
    <property type="molecule type" value="Genomic_DNA"/>
</dbReference>
<sequence>MHLAVDMDDDTTGSAQLDSFASVSTKNDCLDTPLHIVWDSVLDMVHKLLHHQAQCPGTKDIQDPTVISVVGLTASRRGGVCKTPTCYAWWRYRTPITT</sequence>
<dbReference type="AlphaFoldDB" id="A0ABD2WI90"/>
<name>A0ABD2WI90_9HYME</name>
<proteinExistence type="predicted"/>